<protein>
    <submittedName>
        <fullName evidence="7">RNA polymerase sigma-70 factor, ECF subfamily</fullName>
    </submittedName>
</protein>
<keyword evidence="4" id="KW-0804">Transcription</keyword>
<dbReference type="PANTHER" id="PTHR43133">
    <property type="entry name" value="RNA POLYMERASE ECF-TYPE SIGMA FACTO"/>
    <property type="match status" value="1"/>
</dbReference>
<dbReference type="InterPro" id="IPR013325">
    <property type="entry name" value="RNA_pol_sigma_r2"/>
</dbReference>
<evidence type="ECO:0000313" key="8">
    <source>
        <dbReference type="Proteomes" id="UP000184543"/>
    </source>
</evidence>
<dbReference type="SUPFAM" id="SSF88946">
    <property type="entry name" value="Sigma2 domain of RNA polymerase sigma factors"/>
    <property type="match status" value="1"/>
</dbReference>
<dbReference type="OrthoDB" id="9772248at2"/>
<name>A0A1M6KUW1_9FLAO</name>
<dbReference type="InterPro" id="IPR013249">
    <property type="entry name" value="RNA_pol_sigma70_r4_t2"/>
</dbReference>
<feature type="domain" description="RNA polymerase sigma factor 70 region 4 type 2" evidence="6">
    <location>
        <begin position="123"/>
        <end position="173"/>
    </location>
</feature>
<evidence type="ECO:0000256" key="1">
    <source>
        <dbReference type="ARBA" id="ARBA00010641"/>
    </source>
</evidence>
<evidence type="ECO:0000256" key="3">
    <source>
        <dbReference type="ARBA" id="ARBA00023082"/>
    </source>
</evidence>
<dbReference type="Gene3D" id="1.10.10.10">
    <property type="entry name" value="Winged helix-like DNA-binding domain superfamily/Winged helix DNA-binding domain"/>
    <property type="match status" value="1"/>
</dbReference>
<dbReference type="SUPFAM" id="SSF88659">
    <property type="entry name" value="Sigma3 and sigma4 domains of RNA polymerase sigma factors"/>
    <property type="match status" value="1"/>
</dbReference>
<keyword evidence="2" id="KW-0805">Transcription regulation</keyword>
<dbReference type="GO" id="GO:0003677">
    <property type="term" value="F:DNA binding"/>
    <property type="evidence" value="ECO:0007669"/>
    <property type="project" value="InterPro"/>
</dbReference>
<dbReference type="Gene3D" id="1.10.1740.10">
    <property type="match status" value="1"/>
</dbReference>
<dbReference type="AlphaFoldDB" id="A0A1M6KUW1"/>
<organism evidence="7 8">
    <name type="scientific">Pseudozobellia thermophila</name>
    <dbReference type="NCBI Taxonomy" id="192903"/>
    <lineage>
        <taxon>Bacteria</taxon>
        <taxon>Pseudomonadati</taxon>
        <taxon>Bacteroidota</taxon>
        <taxon>Flavobacteriia</taxon>
        <taxon>Flavobacteriales</taxon>
        <taxon>Flavobacteriaceae</taxon>
        <taxon>Pseudozobellia</taxon>
    </lineage>
</organism>
<feature type="domain" description="RNA polymerase sigma-70 region 2" evidence="5">
    <location>
        <begin position="23"/>
        <end position="88"/>
    </location>
</feature>
<gene>
    <name evidence="7" type="ORF">SAMN04488513_106204</name>
</gene>
<evidence type="ECO:0000313" key="7">
    <source>
        <dbReference type="EMBL" id="SHJ62741.1"/>
    </source>
</evidence>
<comment type="similarity">
    <text evidence="1">Belongs to the sigma-70 factor family. ECF subfamily.</text>
</comment>
<dbReference type="GO" id="GO:0006352">
    <property type="term" value="P:DNA-templated transcription initiation"/>
    <property type="evidence" value="ECO:0007669"/>
    <property type="project" value="InterPro"/>
</dbReference>
<keyword evidence="3" id="KW-0731">Sigma factor</keyword>
<dbReference type="CDD" id="cd06171">
    <property type="entry name" value="Sigma70_r4"/>
    <property type="match status" value="1"/>
</dbReference>
<dbReference type="NCBIfam" id="TIGR02985">
    <property type="entry name" value="Sig70_bacteroi1"/>
    <property type="match status" value="1"/>
</dbReference>
<dbReference type="GO" id="GO:0016987">
    <property type="term" value="F:sigma factor activity"/>
    <property type="evidence" value="ECO:0007669"/>
    <property type="project" value="UniProtKB-KW"/>
</dbReference>
<dbReference type="Pfam" id="PF08281">
    <property type="entry name" value="Sigma70_r4_2"/>
    <property type="match status" value="1"/>
</dbReference>
<dbReference type="InterPro" id="IPR014327">
    <property type="entry name" value="RNA_pol_sigma70_bacteroid"/>
</dbReference>
<dbReference type="RefSeq" id="WP_072994736.1">
    <property type="nucleotide sequence ID" value="NZ_FQYU01000006.1"/>
</dbReference>
<proteinExistence type="inferred from homology"/>
<keyword evidence="8" id="KW-1185">Reference proteome</keyword>
<evidence type="ECO:0000256" key="2">
    <source>
        <dbReference type="ARBA" id="ARBA00023015"/>
    </source>
</evidence>
<evidence type="ECO:0000259" key="6">
    <source>
        <dbReference type="Pfam" id="PF08281"/>
    </source>
</evidence>
<dbReference type="InterPro" id="IPR014284">
    <property type="entry name" value="RNA_pol_sigma-70_dom"/>
</dbReference>
<evidence type="ECO:0000256" key="4">
    <source>
        <dbReference type="ARBA" id="ARBA00023163"/>
    </source>
</evidence>
<dbReference type="EMBL" id="FQYU01000006">
    <property type="protein sequence ID" value="SHJ62741.1"/>
    <property type="molecule type" value="Genomic_DNA"/>
</dbReference>
<evidence type="ECO:0000259" key="5">
    <source>
        <dbReference type="Pfam" id="PF04542"/>
    </source>
</evidence>
<dbReference type="STRING" id="192903.SAMN04488513_106204"/>
<dbReference type="InterPro" id="IPR039425">
    <property type="entry name" value="RNA_pol_sigma-70-like"/>
</dbReference>
<dbReference type="NCBIfam" id="TIGR02937">
    <property type="entry name" value="sigma70-ECF"/>
    <property type="match status" value="1"/>
</dbReference>
<reference evidence="8" key="1">
    <citation type="submission" date="2016-11" db="EMBL/GenBank/DDBJ databases">
        <authorList>
            <person name="Varghese N."/>
            <person name="Submissions S."/>
        </authorList>
    </citation>
    <scope>NUCLEOTIDE SEQUENCE [LARGE SCALE GENOMIC DNA]</scope>
    <source>
        <strain evidence="8">DSM 19858</strain>
    </source>
</reference>
<dbReference type="Proteomes" id="UP000184543">
    <property type="component" value="Unassembled WGS sequence"/>
</dbReference>
<accession>A0A1M6KUW1</accession>
<dbReference type="PANTHER" id="PTHR43133:SF46">
    <property type="entry name" value="RNA POLYMERASE SIGMA-70 FACTOR ECF SUBFAMILY"/>
    <property type="match status" value="1"/>
</dbReference>
<sequence>MSKRVEIGFAEVRNGNHLAFKRLFDSTYKELVVYAHGYLYEKSASEDVVQEVFIRLWERSRSLDVQTDIRAYLFAMVRNACLNHLKKYKISDRAKVLEDPGALMAYYEPEQFGEEQKQPLYGQVLQVMDKLPRKMRAIVELRFLGHYRYQEIADELDVSVNTVKTQLQRAKTKFAELMLTLVLLFWT</sequence>
<dbReference type="InterPro" id="IPR013324">
    <property type="entry name" value="RNA_pol_sigma_r3/r4-like"/>
</dbReference>
<dbReference type="InterPro" id="IPR036388">
    <property type="entry name" value="WH-like_DNA-bd_sf"/>
</dbReference>
<dbReference type="InterPro" id="IPR007627">
    <property type="entry name" value="RNA_pol_sigma70_r2"/>
</dbReference>
<dbReference type="Pfam" id="PF04542">
    <property type="entry name" value="Sigma70_r2"/>
    <property type="match status" value="1"/>
</dbReference>